<name>A0A194S3L9_RHOGW</name>
<sequence>MLRTCCVCDRPASLVCERCEREGVAILFCALDHQTLVWPVHKHVCGRRKANPLRLPDLSNDELDHLLSVIDLPLSWPVPASQRRSVAFEATIASSVEAIVKLDIGEFDTTGINMLRGTAPRTKIYPALLGATRTQLSLAATNSRRYVDAFNTSSLWHHVSRAIDLVHRNTTNLPAALALAWSHQAAVTLFLASRCPERDVSPDPDAVGLFQHAYTHLLSLLAASDVRFGEVGSASSDKKTADRVVDELDCLVEFVGAPAAATEDVVVDFSACLRDVVRVSRAAEGL</sequence>
<gene>
    <name evidence="1" type="ORF">RHOBADRAFT_43676</name>
</gene>
<dbReference type="GeneID" id="28974713"/>
<evidence type="ECO:0008006" key="3">
    <source>
        <dbReference type="Google" id="ProtNLM"/>
    </source>
</evidence>
<dbReference type="AlphaFoldDB" id="A0A194S3L9"/>
<dbReference type="EMBL" id="KQ474078">
    <property type="protein sequence ID" value="KPV75187.1"/>
    <property type="molecule type" value="Genomic_DNA"/>
</dbReference>
<evidence type="ECO:0000313" key="1">
    <source>
        <dbReference type="EMBL" id="KPV75187.1"/>
    </source>
</evidence>
<dbReference type="Gene3D" id="6.10.140.2220">
    <property type="match status" value="1"/>
</dbReference>
<keyword evidence="2" id="KW-1185">Reference proteome</keyword>
<dbReference type="Proteomes" id="UP000053890">
    <property type="component" value="Unassembled WGS sequence"/>
</dbReference>
<dbReference type="SUPFAM" id="SSF144232">
    <property type="entry name" value="HIT/MYND zinc finger-like"/>
    <property type="match status" value="1"/>
</dbReference>
<reference evidence="1 2" key="1">
    <citation type="journal article" date="2015" name="Front. Microbiol.">
        <title>Genome sequence of the plant growth promoting endophytic yeast Rhodotorula graminis WP1.</title>
        <authorList>
            <person name="Firrincieli A."/>
            <person name="Otillar R."/>
            <person name="Salamov A."/>
            <person name="Schmutz J."/>
            <person name="Khan Z."/>
            <person name="Redman R.S."/>
            <person name="Fleck N.D."/>
            <person name="Lindquist E."/>
            <person name="Grigoriev I.V."/>
            <person name="Doty S.L."/>
        </authorList>
    </citation>
    <scope>NUCLEOTIDE SEQUENCE [LARGE SCALE GENOMIC DNA]</scope>
    <source>
        <strain evidence="1 2">WP1</strain>
    </source>
</reference>
<protein>
    <recommendedName>
        <fullName evidence="3">MYND-type domain-containing protein</fullName>
    </recommendedName>
</protein>
<proteinExistence type="predicted"/>
<evidence type="ECO:0000313" key="2">
    <source>
        <dbReference type="Proteomes" id="UP000053890"/>
    </source>
</evidence>
<organism evidence="1 2">
    <name type="scientific">Rhodotorula graminis (strain WP1)</name>
    <dbReference type="NCBI Taxonomy" id="578459"/>
    <lineage>
        <taxon>Eukaryota</taxon>
        <taxon>Fungi</taxon>
        <taxon>Dikarya</taxon>
        <taxon>Basidiomycota</taxon>
        <taxon>Pucciniomycotina</taxon>
        <taxon>Microbotryomycetes</taxon>
        <taxon>Sporidiobolales</taxon>
        <taxon>Sporidiobolaceae</taxon>
        <taxon>Rhodotorula</taxon>
    </lineage>
</organism>
<dbReference type="OrthoDB" id="10663585at2759"/>
<dbReference type="RefSeq" id="XP_018271236.1">
    <property type="nucleotide sequence ID" value="XM_018414265.1"/>
</dbReference>
<accession>A0A194S3L9</accession>